<proteinExistence type="predicted"/>
<dbReference type="RefSeq" id="WP_170084270.1">
    <property type="nucleotide sequence ID" value="NZ_WOWB01000003.1"/>
</dbReference>
<gene>
    <name evidence="2" type="ORF">GOC83_17565</name>
</gene>
<feature type="transmembrane region" description="Helical" evidence="1">
    <location>
        <begin position="45"/>
        <end position="67"/>
    </location>
</feature>
<accession>A0A847U900</accession>
<dbReference type="Proteomes" id="UP000610611">
    <property type="component" value="Unassembled WGS sequence"/>
</dbReference>
<reference evidence="2" key="1">
    <citation type="submission" date="2019-12" db="EMBL/GenBank/DDBJ databases">
        <title>The whole-genome sequencing of Haloarcula japonica strain pws8.</title>
        <authorList>
            <person name="Verma D.K."/>
            <person name="Gopal K."/>
            <person name="Prasad E.S."/>
        </authorList>
    </citation>
    <scope>NUCLEOTIDE SEQUENCE</scope>
    <source>
        <strain evidence="2">Pws8</strain>
    </source>
</reference>
<sequence>MLAFGGITLTTTVSDICQFRATDLQPRTWFFEHIQHVSTNVRAVSVVLLPAIWVIPVTVGTVAIWDVSQQYRDKIDRGKQPAVVQERGETTLVGTMYAVNRGIMILDYRREN</sequence>
<keyword evidence="1" id="KW-0472">Membrane</keyword>
<protein>
    <submittedName>
        <fullName evidence="2">Uncharacterized protein</fullName>
    </submittedName>
</protein>
<name>A0A847U900_9EURY</name>
<comment type="caution">
    <text evidence="2">The sequence shown here is derived from an EMBL/GenBank/DDBJ whole genome shotgun (WGS) entry which is preliminary data.</text>
</comment>
<keyword evidence="1" id="KW-1133">Transmembrane helix</keyword>
<evidence type="ECO:0000256" key="1">
    <source>
        <dbReference type="SAM" id="Phobius"/>
    </source>
</evidence>
<keyword evidence="1" id="KW-0812">Transmembrane</keyword>
<evidence type="ECO:0000313" key="2">
    <source>
        <dbReference type="EMBL" id="NLV07940.1"/>
    </source>
</evidence>
<organism evidence="2 3">
    <name type="scientific">Haloarcula rubripromontorii</name>
    <dbReference type="NCBI Taxonomy" id="1705562"/>
    <lineage>
        <taxon>Archaea</taxon>
        <taxon>Methanobacteriati</taxon>
        <taxon>Methanobacteriota</taxon>
        <taxon>Stenosarchaea group</taxon>
        <taxon>Halobacteria</taxon>
        <taxon>Halobacteriales</taxon>
        <taxon>Haloarculaceae</taxon>
        <taxon>Haloarcula</taxon>
    </lineage>
</organism>
<dbReference type="EMBL" id="WOWB01000003">
    <property type="protein sequence ID" value="NLV07940.1"/>
    <property type="molecule type" value="Genomic_DNA"/>
</dbReference>
<evidence type="ECO:0000313" key="3">
    <source>
        <dbReference type="Proteomes" id="UP000610611"/>
    </source>
</evidence>
<dbReference type="AlphaFoldDB" id="A0A847U900"/>